<keyword evidence="1" id="KW-0472">Membrane</keyword>
<keyword evidence="1" id="KW-0812">Transmembrane</keyword>
<reference evidence="2 3" key="1">
    <citation type="journal article" date="2013" name="Genome Announc.">
        <title>Draft Genome Sequence of the Cellulolytic Bacterium Clostridium papyrosolvens C7 (ATCC 700395).</title>
        <authorList>
            <person name="Zepeda V."/>
            <person name="Dassa B."/>
            <person name="Borovok I."/>
            <person name="Lamed R."/>
            <person name="Bayer E.A."/>
            <person name="Cate J.H."/>
        </authorList>
    </citation>
    <scope>NUCLEOTIDE SEQUENCE [LARGE SCALE GENOMIC DNA]</scope>
    <source>
        <strain evidence="2 3">C7</strain>
    </source>
</reference>
<name>U4R2Q9_9FIRM</name>
<dbReference type="OrthoDB" id="1740051at2"/>
<evidence type="ECO:0000313" key="3">
    <source>
        <dbReference type="Proteomes" id="UP000016860"/>
    </source>
</evidence>
<protein>
    <submittedName>
        <fullName evidence="2">Uncharacterized protein</fullName>
    </submittedName>
</protein>
<gene>
    <name evidence="2" type="ORF">L323_07405</name>
</gene>
<organism evidence="2 3">
    <name type="scientific">Ruminiclostridium papyrosolvens C7</name>
    <dbReference type="NCBI Taxonomy" id="1330534"/>
    <lineage>
        <taxon>Bacteria</taxon>
        <taxon>Bacillati</taxon>
        <taxon>Bacillota</taxon>
        <taxon>Clostridia</taxon>
        <taxon>Eubacteriales</taxon>
        <taxon>Oscillospiraceae</taxon>
        <taxon>Ruminiclostridium</taxon>
    </lineage>
</organism>
<proteinExistence type="predicted"/>
<dbReference type="AlphaFoldDB" id="U4R2Q9"/>
<dbReference type="RefSeq" id="WP_020815040.1">
    <property type="nucleotide sequence ID" value="NZ_ATAY01000024.1"/>
</dbReference>
<dbReference type="PATRIC" id="fig|1330534.3.peg.1483"/>
<dbReference type="STRING" id="1330534.L323_07405"/>
<keyword evidence="1" id="KW-1133">Transmembrane helix</keyword>
<accession>U4R2Q9</accession>
<dbReference type="EMBL" id="ATAY01000024">
    <property type="protein sequence ID" value="EPR12781.1"/>
    <property type="molecule type" value="Genomic_DNA"/>
</dbReference>
<dbReference type="Proteomes" id="UP000016860">
    <property type="component" value="Unassembled WGS sequence"/>
</dbReference>
<evidence type="ECO:0000313" key="2">
    <source>
        <dbReference type="EMBL" id="EPR12781.1"/>
    </source>
</evidence>
<comment type="caution">
    <text evidence="2">The sequence shown here is derived from an EMBL/GenBank/DDBJ whole genome shotgun (WGS) entry which is preliminary data.</text>
</comment>
<evidence type="ECO:0000256" key="1">
    <source>
        <dbReference type="SAM" id="Phobius"/>
    </source>
</evidence>
<sequence>MDSNAVIAVAVVLISIYLTTQEILKYRLKKEQIKADALVKTEEIKAKNQLEIEKLIHQDNSEKVISISNSEDAINNDENLNSHRSRINDRF</sequence>
<feature type="transmembrane region" description="Helical" evidence="1">
    <location>
        <begin position="6"/>
        <end position="24"/>
    </location>
</feature>